<protein>
    <submittedName>
        <fullName evidence="1">Uncharacterized protein</fullName>
    </submittedName>
</protein>
<dbReference type="EMBL" id="GBXM01056398">
    <property type="protein sequence ID" value="JAH52179.1"/>
    <property type="molecule type" value="Transcribed_RNA"/>
</dbReference>
<sequence>MQFSLIMNAHKIDKNKIILEF</sequence>
<evidence type="ECO:0000313" key="1">
    <source>
        <dbReference type="EMBL" id="JAH52179.1"/>
    </source>
</evidence>
<accession>A0A0E9TER4</accession>
<organism evidence="1">
    <name type="scientific">Anguilla anguilla</name>
    <name type="common">European freshwater eel</name>
    <name type="synonym">Muraena anguilla</name>
    <dbReference type="NCBI Taxonomy" id="7936"/>
    <lineage>
        <taxon>Eukaryota</taxon>
        <taxon>Metazoa</taxon>
        <taxon>Chordata</taxon>
        <taxon>Craniata</taxon>
        <taxon>Vertebrata</taxon>
        <taxon>Euteleostomi</taxon>
        <taxon>Actinopterygii</taxon>
        <taxon>Neopterygii</taxon>
        <taxon>Teleostei</taxon>
        <taxon>Anguilliformes</taxon>
        <taxon>Anguillidae</taxon>
        <taxon>Anguilla</taxon>
    </lineage>
</organism>
<name>A0A0E9TER4_ANGAN</name>
<dbReference type="AlphaFoldDB" id="A0A0E9TER4"/>
<reference evidence="1" key="2">
    <citation type="journal article" date="2015" name="Fish Shellfish Immunol.">
        <title>Early steps in the European eel (Anguilla anguilla)-Vibrio vulnificus interaction in the gills: Role of the RtxA13 toxin.</title>
        <authorList>
            <person name="Callol A."/>
            <person name="Pajuelo D."/>
            <person name="Ebbesson L."/>
            <person name="Teles M."/>
            <person name="MacKenzie S."/>
            <person name="Amaro C."/>
        </authorList>
    </citation>
    <scope>NUCLEOTIDE SEQUENCE</scope>
</reference>
<proteinExistence type="predicted"/>
<reference evidence="1" key="1">
    <citation type="submission" date="2014-11" db="EMBL/GenBank/DDBJ databases">
        <authorList>
            <person name="Amaro Gonzalez C."/>
        </authorList>
    </citation>
    <scope>NUCLEOTIDE SEQUENCE</scope>
</reference>